<dbReference type="RefSeq" id="WP_390195681.1">
    <property type="nucleotide sequence ID" value="NZ_JBHMEP010000008.1"/>
</dbReference>
<keyword evidence="4" id="KW-1185">Reference proteome</keyword>
<dbReference type="Pfam" id="PF02625">
    <property type="entry name" value="XdhC_CoxI"/>
    <property type="match status" value="1"/>
</dbReference>
<dbReference type="SUPFAM" id="SSF51735">
    <property type="entry name" value="NAD(P)-binding Rossmann-fold domains"/>
    <property type="match status" value="1"/>
</dbReference>
<feature type="domain" description="XdhC Rossmann" evidence="2">
    <location>
        <begin position="122"/>
        <end position="264"/>
    </location>
</feature>
<name>A0ABV5HRR1_9VIBR</name>
<organism evidence="3 4">
    <name type="scientific">Vibrio olivae</name>
    <dbReference type="NCBI Taxonomy" id="1243002"/>
    <lineage>
        <taxon>Bacteria</taxon>
        <taxon>Pseudomonadati</taxon>
        <taxon>Pseudomonadota</taxon>
        <taxon>Gammaproteobacteria</taxon>
        <taxon>Vibrionales</taxon>
        <taxon>Vibrionaceae</taxon>
        <taxon>Vibrio</taxon>
    </lineage>
</organism>
<dbReference type="PANTHER" id="PTHR30388">
    <property type="entry name" value="ALDEHYDE OXIDOREDUCTASE MOLYBDENUM COFACTOR ASSEMBLY PROTEIN"/>
    <property type="match status" value="1"/>
</dbReference>
<comment type="caution">
    <text evidence="3">The sequence shown here is derived from an EMBL/GenBank/DDBJ whole genome shotgun (WGS) entry which is preliminary data.</text>
</comment>
<dbReference type="InterPro" id="IPR052698">
    <property type="entry name" value="MoCofactor_Util/Proc"/>
</dbReference>
<sequence>MSLPPNLHGSDFLSSPSVHWLDACQQLEQKGEAYCIATVVAEVGSVPRASGAKMVITSQYQFDTLGGGNLEHQVIIAARDALKSGPAQVSVERFSLAADLGQCCGGAVQVMFEYFHTQTPKVMIFGAGHVCQALSPILAELPLHVTVIDSRAEWLTPLRESGVQTEQWTNPVEAIAELPAESHIVIMTQDHALDFELARLALERRDMAFIGLIGSQGKKQRFEFRLNEQLSDPALLQGLTCPIGHPDIQGKLPMQVAVSIAAQLIQVTSTRPTGHTASEVQWSQANQLRQVLKEVKQ</sequence>
<dbReference type="NCBIfam" id="TIGR02964">
    <property type="entry name" value="xanthine_xdhC"/>
    <property type="match status" value="1"/>
</dbReference>
<dbReference type="InterPro" id="IPR027051">
    <property type="entry name" value="XdhC_Rossmann_dom"/>
</dbReference>
<dbReference type="Gene3D" id="3.40.50.720">
    <property type="entry name" value="NAD(P)-binding Rossmann-like Domain"/>
    <property type="match status" value="1"/>
</dbReference>
<dbReference type="PANTHER" id="PTHR30388:SF6">
    <property type="entry name" value="XANTHINE DEHYDROGENASE SUBUNIT A-RELATED"/>
    <property type="match status" value="1"/>
</dbReference>
<protein>
    <submittedName>
        <fullName evidence="3">Xanthine dehydrogenase accessory protein XdhC</fullName>
    </submittedName>
</protein>
<dbReference type="Pfam" id="PF13478">
    <property type="entry name" value="XdhC_C"/>
    <property type="match status" value="1"/>
</dbReference>
<evidence type="ECO:0000313" key="3">
    <source>
        <dbReference type="EMBL" id="MFB9136955.1"/>
    </source>
</evidence>
<reference evidence="3 4" key="1">
    <citation type="submission" date="2024-09" db="EMBL/GenBank/DDBJ databases">
        <authorList>
            <person name="Sun Q."/>
            <person name="Mori K."/>
        </authorList>
    </citation>
    <scope>NUCLEOTIDE SEQUENCE [LARGE SCALE GENOMIC DNA]</scope>
    <source>
        <strain evidence="3 4">CECT 8064</strain>
    </source>
</reference>
<evidence type="ECO:0000313" key="4">
    <source>
        <dbReference type="Proteomes" id="UP001589645"/>
    </source>
</evidence>
<dbReference type="InterPro" id="IPR036291">
    <property type="entry name" value="NAD(P)-bd_dom_sf"/>
</dbReference>
<feature type="domain" description="XdhC- CoxI" evidence="1">
    <location>
        <begin position="29"/>
        <end position="91"/>
    </location>
</feature>
<dbReference type="Proteomes" id="UP001589645">
    <property type="component" value="Unassembled WGS sequence"/>
</dbReference>
<accession>A0ABV5HRR1</accession>
<proteinExistence type="predicted"/>
<gene>
    <name evidence="3" type="primary">xdhC</name>
    <name evidence="3" type="ORF">ACFFUV_18455</name>
</gene>
<dbReference type="InterPro" id="IPR003777">
    <property type="entry name" value="XdhC_CoxI"/>
</dbReference>
<evidence type="ECO:0000259" key="1">
    <source>
        <dbReference type="Pfam" id="PF02625"/>
    </source>
</evidence>
<dbReference type="InterPro" id="IPR014308">
    <property type="entry name" value="Xanthine_DH_XdhC"/>
</dbReference>
<dbReference type="EMBL" id="JBHMEP010000008">
    <property type="protein sequence ID" value="MFB9136955.1"/>
    <property type="molecule type" value="Genomic_DNA"/>
</dbReference>
<evidence type="ECO:0000259" key="2">
    <source>
        <dbReference type="Pfam" id="PF13478"/>
    </source>
</evidence>